<dbReference type="InterPro" id="IPR057666">
    <property type="entry name" value="DrpA_SLOG"/>
</dbReference>
<comment type="caution">
    <text evidence="3">The sequence shown here is derived from an EMBL/GenBank/DDBJ whole genome shotgun (WGS) entry which is preliminary data.</text>
</comment>
<evidence type="ECO:0000256" key="1">
    <source>
        <dbReference type="ARBA" id="ARBA00006525"/>
    </source>
</evidence>
<protein>
    <submittedName>
        <fullName evidence="3">DNA-protecting protein DprA</fullName>
    </submittedName>
</protein>
<organism evidence="3 4">
    <name type="scientific">Candidatus Cryptobacteroides merdipullorum</name>
    <dbReference type="NCBI Taxonomy" id="2840771"/>
    <lineage>
        <taxon>Bacteria</taxon>
        <taxon>Pseudomonadati</taxon>
        <taxon>Bacteroidota</taxon>
        <taxon>Bacteroidia</taxon>
        <taxon>Bacteroidales</taxon>
        <taxon>Candidatus Cryptobacteroides</taxon>
    </lineage>
</organism>
<dbReference type="Pfam" id="PF02481">
    <property type="entry name" value="DNA_processg_A"/>
    <property type="match status" value="1"/>
</dbReference>
<comment type="similarity">
    <text evidence="1">Belongs to the DprA/Smf family.</text>
</comment>
<dbReference type="PANTHER" id="PTHR43022">
    <property type="entry name" value="PROTEIN SMF"/>
    <property type="match status" value="1"/>
</dbReference>
<dbReference type="GO" id="GO:0009294">
    <property type="term" value="P:DNA-mediated transformation"/>
    <property type="evidence" value="ECO:0007669"/>
    <property type="project" value="InterPro"/>
</dbReference>
<evidence type="ECO:0000313" key="4">
    <source>
        <dbReference type="Proteomes" id="UP000886881"/>
    </source>
</evidence>
<reference evidence="3" key="2">
    <citation type="journal article" date="2021" name="PeerJ">
        <title>Extensive microbial diversity within the chicken gut microbiome revealed by metagenomics and culture.</title>
        <authorList>
            <person name="Gilroy R."/>
            <person name="Ravi A."/>
            <person name="Getino M."/>
            <person name="Pursley I."/>
            <person name="Horton D.L."/>
            <person name="Alikhan N.F."/>
            <person name="Baker D."/>
            <person name="Gharbi K."/>
            <person name="Hall N."/>
            <person name="Watson M."/>
            <person name="Adriaenssens E.M."/>
            <person name="Foster-Nyarko E."/>
            <person name="Jarju S."/>
            <person name="Secka A."/>
            <person name="Antonio M."/>
            <person name="Oren A."/>
            <person name="Chaudhuri R.R."/>
            <person name="La Ragione R."/>
            <person name="Hildebrand F."/>
            <person name="Pallen M.J."/>
        </authorList>
    </citation>
    <scope>NUCLEOTIDE SEQUENCE</scope>
    <source>
        <strain evidence="3">ChiHecec2B26-709</strain>
    </source>
</reference>
<proteinExistence type="inferred from homology"/>
<dbReference type="Proteomes" id="UP000886881">
    <property type="component" value="Unassembled WGS sequence"/>
</dbReference>
<name>A0A9D1KI26_9BACT</name>
<dbReference type="PANTHER" id="PTHR43022:SF1">
    <property type="entry name" value="PROTEIN SMF"/>
    <property type="match status" value="1"/>
</dbReference>
<accession>A0A9D1KI26</accession>
<dbReference type="EMBL" id="DVLC01000123">
    <property type="protein sequence ID" value="HIT47557.1"/>
    <property type="molecule type" value="Genomic_DNA"/>
</dbReference>
<dbReference type="Gene3D" id="3.40.50.450">
    <property type="match status" value="1"/>
</dbReference>
<evidence type="ECO:0000313" key="3">
    <source>
        <dbReference type="EMBL" id="HIT47557.1"/>
    </source>
</evidence>
<evidence type="ECO:0000259" key="2">
    <source>
        <dbReference type="Pfam" id="PF02481"/>
    </source>
</evidence>
<sequence>MDKETLNVIGAIALNDIFGQEPQLARNIISALGSTCALFELSSKELFTLFGPGSRFRGRVSRGCLDAAAETYEKLSSQGCSFVCIGDEAYPKLLLECPDAPVLLYIRGSTPPGLLFNRRPSVAIVGTRDVSAYGKDWCARIVAALAETGSPPVIVSGLAIGVDITAHLAALEHSLPTIGVSPVGIDDMYPRRHALIAGRMAVSPESAVVTDYPPGTLPMPHVFLRRNRIIAGLSDATVLIESKVRGGGMMTARLAAGYGRSVYVLPGRIDDIRSSGCNRLLAEKIAEPVTSPEALAEALGLGNIRRKRSRPDEIIRRTFSGNVPEADIECLIRLHALVRRRPGVSYDELCTLTGFPYPEIARLAGLLESAGLVRTDMLQRCTTNPDFV</sequence>
<gene>
    <name evidence="3" type="ORF">IAC35_06840</name>
</gene>
<reference evidence="3" key="1">
    <citation type="submission" date="2020-10" db="EMBL/GenBank/DDBJ databases">
        <authorList>
            <person name="Gilroy R."/>
        </authorList>
    </citation>
    <scope>NUCLEOTIDE SEQUENCE</scope>
    <source>
        <strain evidence="3">ChiHecec2B26-709</strain>
    </source>
</reference>
<feature type="domain" description="Smf/DprA SLOG" evidence="2">
    <location>
        <begin position="82"/>
        <end position="299"/>
    </location>
</feature>
<dbReference type="InterPro" id="IPR003488">
    <property type="entry name" value="DprA"/>
</dbReference>
<dbReference type="SUPFAM" id="SSF102405">
    <property type="entry name" value="MCP/YpsA-like"/>
    <property type="match status" value="1"/>
</dbReference>
<dbReference type="AlphaFoldDB" id="A0A9D1KI26"/>